<dbReference type="RefSeq" id="WP_120788044.1">
    <property type="nucleotide sequence ID" value="NZ_CP032624.1"/>
</dbReference>
<evidence type="ECO:0000313" key="2">
    <source>
        <dbReference type="EMBL" id="AYG02510.1"/>
    </source>
</evidence>
<name>A0A387BN95_9MICO</name>
<proteinExistence type="predicted"/>
<dbReference type="Pfam" id="PF03358">
    <property type="entry name" value="FMN_red"/>
    <property type="match status" value="1"/>
</dbReference>
<dbReference type="OrthoDB" id="9812295at2"/>
<dbReference type="KEGG" id="gry:D7I44_02525"/>
<evidence type="ECO:0000259" key="1">
    <source>
        <dbReference type="Pfam" id="PF03358"/>
    </source>
</evidence>
<dbReference type="GO" id="GO:0016491">
    <property type="term" value="F:oxidoreductase activity"/>
    <property type="evidence" value="ECO:0007669"/>
    <property type="project" value="InterPro"/>
</dbReference>
<dbReference type="GO" id="GO:0005829">
    <property type="term" value="C:cytosol"/>
    <property type="evidence" value="ECO:0007669"/>
    <property type="project" value="TreeGrafter"/>
</dbReference>
<feature type="domain" description="NADPH-dependent FMN reductase-like" evidence="1">
    <location>
        <begin position="4"/>
        <end position="136"/>
    </location>
</feature>
<keyword evidence="3" id="KW-1185">Reference proteome</keyword>
<organism evidence="2 3">
    <name type="scientific">Gryllotalpicola protaetiae</name>
    <dbReference type="NCBI Taxonomy" id="2419771"/>
    <lineage>
        <taxon>Bacteria</taxon>
        <taxon>Bacillati</taxon>
        <taxon>Actinomycetota</taxon>
        <taxon>Actinomycetes</taxon>
        <taxon>Micrococcales</taxon>
        <taxon>Microbacteriaceae</taxon>
        <taxon>Gryllotalpicola</taxon>
    </lineage>
</organism>
<dbReference type="Gene3D" id="3.40.50.360">
    <property type="match status" value="1"/>
</dbReference>
<accession>A0A387BN95</accession>
<dbReference type="InterPro" id="IPR050712">
    <property type="entry name" value="NAD(P)H-dep_reductase"/>
</dbReference>
<gene>
    <name evidence="2" type="ORF">D7I44_02525</name>
</gene>
<dbReference type="EMBL" id="CP032624">
    <property type="protein sequence ID" value="AYG02510.1"/>
    <property type="molecule type" value="Genomic_DNA"/>
</dbReference>
<dbReference type="PANTHER" id="PTHR30543:SF21">
    <property type="entry name" value="NAD(P)H-DEPENDENT FMN REDUCTASE LOT6"/>
    <property type="match status" value="1"/>
</dbReference>
<dbReference type="InterPro" id="IPR005025">
    <property type="entry name" value="FMN_Rdtase-like_dom"/>
</dbReference>
<dbReference type="Proteomes" id="UP000275069">
    <property type="component" value="Chromosome"/>
</dbReference>
<sequence length="180" mass="19893">MSTLLVIVASVRPTRIGGAVAEWVLEHATQRSGFEVEVADLRELDLPIMNEPHHPRLKQYEYEHTRQWSAIVDDADGFIIVTPEYNHSIPGALKNAMDYLLQEWRGKPVGVVSYGGVSAGTRATVALQVVLANFAMRGTAANVEIQWVAQRIDERGAFVTDERLDAVLEAQLDELAALLS</sequence>
<protein>
    <submittedName>
        <fullName evidence="2">NADPH-dependent oxidoreductase</fullName>
    </submittedName>
</protein>
<dbReference type="AlphaFoldDB" id="A0A387BN95"/>
<dbReference type="InterPro" id="IPR029039">
    <property type="entry name" value="Flavoprotein-like_sf"/>
</dbReference>
<dbReference type="PANTHER" id="PTHR30543">
    <property type="entry name" value="CHROMATE REDUCTASE"/>
    <property type="match status" value="1"/>
</dbReference>
<dbReference type="GO" id="GO:0010181">
    <property type="term" value="F:FMN binding"/>
    <property type="evidence" value="ECO:0007669"/>
    <property type="project" value="TreeGrafter"/>
</dbReference>
<evidence type="ECO:0000313" key="3">
    <source>
        <dbReference type="Proteomes" id="UP000275069"/>
    </source>
</evidence>
<dbReference type="SUPFAM" id="SSF52218">
    <property type="entry name" value="Flavoproteins"/>
    <property type="match status" value="1"/>
</dbReference>
<reference evidence="2 3" key="1">
    <citation type="submission" date="2018-09" db="EMBL/GenBank/DDBJ databases">
        <title>Genome sequencing of strain 2DFW10M-5.</title>
        <authorList>
            <person name="Heo J."/>
            <person name="Kim S.-J."/>
            <person name="Kwon S.-W."/>
        </authorList>
    </citation>
    <scope>NUCLEOTIDE SEQUENCE [LARGE SCALE GENOMIC DNA]</scope>
    <source>
        <strain evidence="2 3">2DFW10M-5</strain>
    </source>
</reference>